<feature type="transmembrane region" description="Helical" evidence="17">
    <location>
        <begin position="233"/>
        <end position="249"/>
    </location>
</feature>
<feature type="transmembrane region" description="Helical" evidence="17">
    <location>
        <begin position="308"/>
        <end position="329"/>
    </location>
</feature>
<gene>
    <name evidence="20" type="primary">GPC</name>
</gene>
<keyword evidence="11 17" id="KW-1133">Transmembrane helix</keyword>
<keyword evidence="14" id="KW-1038">Host endoplasmic reticulum</keyword>
<keyword evidence="15" id="KW-1160">Virus entry into host cell</keyword>
<accession>U5LU08</accession>
<reference evidence="20 21" key="1">
    <citation type="journal article" date="2013" name="J. Virol.">
        <title>Discovery of a unique novel clade of mosquito-associated bunyaviruses.</title>
        <authorList>
            <person name="Marklewitz M."/>
            <person name="Zirkel F."/>
            <person name="Rwego I.B."/>
            <person name="Heidemann H."/>
            <person name="Trippner P."/>
            <person name="Kurth A."/>
            <person name="Kallies R."/>
            <person name="Briese T."/>
            <person name="Lipkin W.I."/>
            <person name="Drosten C."/>
            <person name="Gillespie T.R."/>
            <person name="Junglen S."/>
        </authorList>
    </citation>
    <scope>NUCLEOTIDE SEQUENCE [LARGE SCALE GENOMIC DNA]</scope>
    <source>
        <strain evidence="20">F33/CI/2004</strain>
    </source>
</reference>
<evidence type="ECO:0000256" key="10">
    <source>
        <dbReference type="ARBA" id="ARBA00022870"/>
    </source>
</evidence>
<feature type="transmembrane region" description="Helical" evidence="17">
    <location>
        <begin position="796"/>
        <end position="817"/>
    </location>
</feature>
<sequence>MLMKLIVISFLIRVNCRPITLMRDCDAQVTKAFFAETDFEATTLECENRMTPGCFKSDLNNVRMKWNDDTNKTDIDIVKLKDIKVKVDLAGPFSYLDTNCYGMVKKQVSIMKFCGIEILTTEGRVRLESNGQNAVIYSIDGNNPKFMMFTNTFEFDLGKSKGSINVICGSNKLNDYFIIDREYLCHEFYAGFSYMPELFYKPMCKYPIMFLTLFILVICSVCVYLISSTPVGYLVYIIFYPVLKLFFYFTDKYVPRCKSCRLIMHPFSKCGTVCKCGENFGNTQKLKAHNSGSVDCKRKIMMVYKTNISLKTIQLLLTLWMVVLLISYIPVTFGHLSNDLKVVKTEIKYVTIQDGKAISASVELDFKAIRNNKLLIQPTYKKSELAHIVIKVTDAYYTNNYNLQYITGPIVDTHYVWSYSCTSPKLTCEQEDYSGLGDMTVNKNATKFCYDFNKGDAGSGLEQCDWVCLGQGHAYGICNTMIDFKWRTYKKETNLDKSVVILDVKNGNKNTYYLESDKGTYEFEMGSIDIKSQDVNVLDQKIMIDDSFQVYAENFNEIGQTSNGCGKIQSLINGDVIGKKINDVQKTCAFLSAPKLKINRCLDDTMNVCGLGKKFDLMQHIINYGDLEKITLNKTAYIGDAKLILKIGDVLIQNNEGSKLISADVNCNGCYDCVVGSSCIIEYETTDEMYCDLLSNVTKEVSRVYLKTGKSTMSFKIWTHYQARKIYFKICNIEVIVQPNLEKGETIYQLLHKEDKKISVGTDVSHCNTILCHLQHEAIVIYESMRGFLSFLTTGLISYIFYSILTLVLILVLISCFKRKIQDEYARYKQV</sequence>
<keyword evidence="10" id="KW-1043">Host membrane</keyword>
<dbReference type="InterPro" id="IPR005167">
    <property type="entry name" value="Bunya_G1"/>
</dbReference>
<protein>
    <recommendedName>
        <fullName evidence="4">Envelopment polyprotein</fullName>
    </recommendedName>
    <alternativeName>
        <fullName evidence="16">M polyprotein</fullName>
    </alternativeName>
</protein>
<evidence type="ECO:0000256" key="5">
    <source>
        <dbReference type="ARBA" id="ARBA00022581"/>
    </source>
</evidence>
<keyword evidence="8" id="KW-1040">Host Golgi apparatus</keyword>
<feature type="domain" description="Bunyavirus glycoprotein G2" evidence="19">
    <location>
        <begin position="39"/>
        <end position="302"/>
    </location>
</feature>
<keyword evidence="12 17" id="KW-0472">Membrane</keyword>
<organism evidence="20 21">
    <name type="scientific">Herbevirus herberti</name>
    <dbReference type="NCBI Taxonomy" id="3052241"/>
    <lineage>
        <taxon>Viruses</taxon>
        <taxon>Riboviria</taxon>
        <taxon>Orthornavirae</taxon>
        <taxon>Negarnaviricota</taxon>
        <taxon>Polyploviricotina</taxon>
        <taxon>Bunyaviricetes</taxon>
        <taxon>Elliovirales</taxon>
        <taxon>Peribunyaviridae</taxon>
        <taxon>Herbevirus</taxon>
    </lineage>
</organism>
<dbReference type="Proteomes" id="UP000099412">
    <property type="component" value="Genome"/>
</dbReference>
<dbReference type="GO" id="GO:0044167">
    <property type="term" value="C:host cell endoplasmic reticulum membrane"/>
    <property type="evidence" value="ECO:0007669"/>
    <property type="project" value="UniProtKB-SubCell"/>
</dbReference>
<evidence type="ECO:0000256" key="2">
    <source>
        <dbReference type="ARBA" id="ARBA00004217"/>
    </source>
</evidence>
<dbReference type="Pfam" id="PF03563">
    <property type="entry name" value="Bunya_G2"/>
    <property type="match status" value="1"/>
</dbReference>
<name>U5LU08_9VIRU</name>
<dbReference type="InterPro" id="IPR005168">
    <property type="entry name" value="Bunya_G2"/>
</dbReference>
<keyword evidence="7" id="KW-1161">Viral attachment to host cell</keyword>
<dbReference type="Pfam" id="PF03557">
    <property type="entry name" value="Bunya_G1"/>
    <property type="match status" value="1"/>
</dbReference>
<evidence type="ECO:0000256" key="3">
    <source>
        <dbReference type="ARBA" id="ARBA00004625"/>
    </source>
</evidence>
<evidence type="ECO:0000256" key="9">
    <source>
        <dbReference type="ARBA" id="ARBA00022844"/>
    </source>
</evidence>
<dbReference type="GO" id="GO:0044003">
    <property type="term" value="P:symbiont-mediated perturbation of host process"/>
    <property type="evidence" value="ECO:0007669"/>
    <property type="project" value="InterPro"/>
</dbReference>
<evidence type="ECO:0000256" key="14">
    <source>
        <dbReference type="ARBA" id="ARBA00023184"/>
    </source>
</evidence>
<proteinExistence type="predicted"/>
<evidence type="ECO:0000256" key="16">
    <source>
        <dbReference type="ARBA" id="ARBA00031199"/>
    </source>
</evidence>
<dbReference type="GO" id="GO:0046718">
    <property type="term" value="P:symbiont entry into host cell"/>
    <property type="evidence" value="ECO:0007669"/>
    <property type="project" value="UniProtKB-KW"/>
</dbReference>
<evidence type="ECO:0000313" key="21">
    <source>
        <dbReference type="Proteomes" id="UP000099412"/>
    </source>
</evidence>
<keyword evidence="13" id="KW-0325">Glycoprotein</keyword>
<evidence type="ECO:0000256" key="12">
    <source>
        <dbReference type="ARBA" id="ARBA00023136"/>
    </source>
</evidence>
<evidence type="ECO:0000256" key="13">
    <source>
        <dbReference type="ARBA" id="ARBA00023180"/>
    </source>
</evidence>
<evidence type="ECO:0000256" key="7">
    <source>
        <dbReference type="ARBA" id="ARBA00022804"/>
    </source>
</evidence>
<evidence type="ECO:0000256" key="11">
    <source>
        <dbReference type="ARBA" id="ARBA00022989"/>
    </source>
</evidence>
<comment type="subcellular location">
    <subcellularLocation>
        <location evidence="2">Host Golgi apparatus membrane</location>
    </subcellularLocation>
    <subcellularLocation>
        <location evidence="3">Host endoplasmic reticulum membrane</location>
    </subcellularLocation>
    <subcellularLocation>
        <location evidence="1">Virion membrane</location>
    </subcellularLocation>
</comment>
<evidence type="ECO:0000256" key="4">
    <source>
        <dbReference type="ARBA" id="ARBA00015294"/>
    </source>
</evidence>
<evidence type="ECO:0000256" key="15">
    <source>
        <dbReference type="ARBA" id="ARBA00023296"/>
    </source>
</evidence>
<feature type="transmembrane region" description="Helical" evidence="17">
    <location>
        <begin position="208"/>
        <end position="227"/>
    </location>
</feature>
<dbReference type="GO" id="GO:0055036">
    <property type="term" value="C:virion membrane"/>
    <property type="evidence" value="ECO:0007669"/>
    <property type="project" value="UniProtKB-SubCell"/>
</dbReference>
<evidence type="ECO:0000256" key="6">
    <source>
        <dbReference type="ARBA" id="ARBA00022692"/>
    </source>
</evidence>
<evidence type="ECO:0000256" key="1">
    <source>
        <dbReference type="ARBA" id="ARBA00004182"/>
    </source>
</evidence>
<keyword evidence="5" id="KW-0945">Host-virus interaction</keyword>
<keyword evidence="6 17" id="KW-0812">Transmembrane</keyword>
<evidence type="ECO:0000256" key="8">
    <source>
        <dbReference type="ARBA" id="ARBA00022812"/>
    </source>
</evidence>
<dbReference type="GO" id="GO:0044178">
    <property type="term" value="C:host cell Golgi membrane"/>
    <property type="evidence" value="ECO:0007669"/>
    <property type="project" value="UniProtKB-SubCell"/>
</dbReference>
<evidence type="ECO:0000256" key="17">
    <source>
        <dbReference type="SAM" id="Phobius"/>
    </source>
</evidence>
<evidence type="ECO:0000259" key="19">
    <source>
        <dbReference type="Pfam" id="PF03563"/>
    </source>
</evidence>
<feature type="domain" description="Bunyavirus glycoprotein G1" evidence="18">
    <location>
        <begin position="360"/>
        <end position="777"/>
    </location>
</feature>
<keyword evidence="9" id="KW-0946">Virion</keyword>
<dbReference type="EMBL" id="KF590579">
    <property type="protein sequence ID" value="AGX32064.1"/>
    <property type="molecule type" value="Viral_cRNA"/>
</dbReference>
<evidence type="ECO:0000313" key="20">
    <source>
        <dbReference type="EMBL" id="AGX32064.1"/>
    </source>
</evidence>
<evidence type="ECO:0000259" key="18">
    <source>
        <dbReference type="Pfam" id="PF03557"/>
    </source>
</evidence>
<dbReference type="GO" id="GO:0019062">
    <property type="term" value="P:virion attachment to host cell"/>
    <property type="evidence" value="ECO:0007669"/>
    <property type="project" value="UniProtKB-KW"/>
</dbReference>